<proteinExistence type="predicted"/>
<organism evidence="6 7">
    <name type="scientific">Spirosoma radiotolerans</name>
    <dbReference type="NCBI Taxonomy" id="1379870"/>
    <lineage>
        <taxon>Bacteria</taxon>
        <taxon>Pseudomonadati</taxon>
        <taxon>Bacteroidota</taxon>
        <taxon>Cytophagia</taxon>
        <taxon>Cytophagales</taxon>
        <taxon>Cytophagaceae</taxon>
        <taxon>Spirosoma</taxon>
    </lineage>
</organism>
<evidence type="ECO:0008006" key="8">
    <source>
        <dbReference type="Google" id="ProtNLM"/>
    </source>
</evidence>
<feature type="transmembrane region" description="Helical" evidence="5">
    <location>
        <begin position="305"/>
        <end position="326"/>
    </location>
</feature>
<evidence type="ECO:0000313" key="7">
    <source>
        <dbReference type="Proteomes" id="UP000033054"/>
    </source>
</evidence>
<feature type="transmembrane region" description="Helical" evidence="5">
    <location>
        <begin position="158"/>
        <end position="181"/>
    </location>
</feature>
<dbReference type="PANTHER" id="PTHR43424:SF1">
    <property type="entry name" value="LOCUS PUTATIVE PROTEIN 1-RELATED"/>
    <property type="match status" value="1"/>
</dbReference>
<dbReference type="Proteomes" id="UP000033054">
    <property type="component" value="Chromosome"/>
</dbReference>
<dbReference type="OrthoDB" id="9815702at2"/>
<feature type="transmembrane region" description="Helical" evidence="5">
    <location>
        <begin position="233"/>
        <end position="257"/>
    </location>
</feature>
<dbReference type="EMBL" id="CP010429">
    <property type="protein sequence ID" value="AKD55337.1"/>
    <property type="molecule type" value="Genomic_DNA"/>
</dbReference>
<dbReference type="GO" id="GO:0016020">
    <property type="term" value="C:membrane"/>
    <property type="evidence" value="ECO:0007669"/>
    <property type="project" value="UniProtKB-SubCell"/>
</dbReference>
<keyword evidence="2 5" id="KW-0812">Transmembrane</keyword>
<feature type="transmembrane region" description="Helical" evidence="5">
    <location>
        <begin position="379"/>
        <end position="398"/>
    </location>
</feature>
<dbReference type="Pfam" id="PF01943">
    <property type="entry name" value="Polysacc_synt"/>
    <property type="match status" value="1"/>
</dbReference>
<feature type="transmembrane region" description="Helical" evidence="5">
    <location>
        <begin position="20"/>
        <end position="45"/>
    </location>
</feature>
<keyword evidence="7" id="KW-1185">Reference proteome</keyword>
<dbReference type="HOGENOM" id="CLU_022017_0_2_10"/>
<name>A0A0E3V6U7_9BACT</name>
<dbReference type="InterPro" id="IPR052556">
    <property type="entry name" value="PolySynth_Transporter"/>
</dbReference>
<dbReference type="AlphaFoldDB" id="A0A0E3V6U7"/>
<evidence type="ECO:0000256" key="1">
    <source>
        <dbReference type="ARBA" id="ARBA00004141"/>
    </source>
</evidence>
<evidence type="ECO:0000256" key="3">
    <source>
        <dbReference type="ARBA" id="ARBA00022989"/>
    </source>
</evidence>
<sequence length="437" mass="48884">MKSLQQAKTYVKAFAASSVIKNFCLTGFFQLVNLSVPVVVTPYLIKTVGLNNFGEIAYVFGFMSVFTVLTEYGFNLTATRQISIHRNNPKKMSAIYTNTLLAKLTLFSFGIIILLAGYFLIAWYNKGYTINVRLYALSTVYVLAQALLPFWVFQGMEILFIASSVNALSKLAYVFSILYLVNEKQDYIAVNFLLGLSVLLSALVLIIILRKKYTVKFVRTSWRHILYSLRDSWDIFVANISVNLYFGGVTILLVGFFTDSVTVGYYGIVEKVIVISKQPIAIFTQVVYPKACSLLTKGFDEIEHFVWTLAKPFVGLNAVLSLIIFSQANRITYYFLKEDNAYVENLIKISAILPFSVSFNLLPYICLLACGYSRVVSKVLILAAGTGVLLNCVLTYYFLATGTVFSVIITEALVATSLSIFLKQKHKTTYDTSAAIV</sequence>
<keyword evidence="3 5" id="KW-1133">Transmembrane helix</keyword>
<gene>
    <name evidence="6" type="ORF">SD10_10945</name>
</gene>
<evidence type="ECO:0000313" key="6">
    <source>
        <dbReference type="EMBL" id="AKD55337.1"/>
    </source>
</evidence>
<feature type="transmembrane region" description="Helical" evidence="5">
    <location>
        <begin position="100"/>
        <end position="124"/>
    </location>
</feature>
<dbReference type="PATRIC" id="fig|1379870.5.peg.2385"/>
<evidence type="ECO:0000256" key="5">
    <source>
        <dbReference type="SAM" id="Phobius"/>
    </source>
</evidence>
<feature type="transmembrane region" description="Helical" evidence="5">
    <location>
        <begin position="187"/>
        <end position="209"/>
    </location>
</feature>
<feature type="transmembrane region" description="Helical" evidence="5">
    <location>
        <begin position="346"/>
        <end position="367"/>
    </location>
</feature>
<protein>
    <recommendedName>
        <fullName evidence="8">Polysaccharide biosynthesis protein</fullName>
    </recommendedName>
</protein>
<dbReference type="InterPro" id="IPR002797">
    <property type="entry name" value="Polysacc_synth"/>
</dbReference>
<dbReference type="STRING" id="1379870.SD10_10945"/>
<feature type="transmembrane region" description="Helical" evidence="5">
    <location>
        <begin position="404"/>
        <end position="422"/>
    </location>
</feature>
<evidence type="ECO:0000256" key="4">
    <source>
        <dbReference type="ARBA" id="ARBA00023136"/>
    </source>
</evidence>
<reference evidence="6 7" key="1">
    <citation type="journal article" date="2014" name="Curr. Microbiol.">
        <title>Spirosoma radiotolerans sp. nov., a gamma-radiation-resistant bacterium isolated from gamma ray-irradiated soil.</title>
        <authorList>
            <person name="Lee J.J."/>
            <person name="Srinivasan S."/>
            <person name="Lim S."/>
            <person name="Joe M."/>
            <person name="Im S."/>
            <person name="Bae S.I."/>
            <person name="Park K.R."/>
            <person name="Han J.H."/>
            <person name="Park S.H."/>
            <person name="Joo B.M."/>
            <person name="Park S.J."/>
            <person name="Kim M.K."/>
        </authorList>
    </citation>
    <scope>NUCLEOTIDE SEQUENCE [LARGE SCALE GENOMIC DNA]</scope>
    <source>
        <strain evidence="6 7">DG5A</strain>
    </source>
</reference>
<accession>A0A0E3V6U7</accession>
<evidence type="ECO:0000256" key="2">
    <source>
        <dbReference type="ARBA" id="ARBA00022692"/>
    </source>
</evidence>
<comment type="subcellular location">
    <subcellularLocation>
        <location evidence="1">Membrane</location>
        <topology evidence="1">Multi-pass membrane protein</topology>
    </subcellularLocation>
</comment>
<dbReference type="KEGG" id="srd:SD10_10945"/>
<keyword evidence="4 5" id="KW-0472">Membrane</keyword>
<dbReference type="RefSeq" id="WP_046573829.1">
    <property type="nucleotide sequence ID" value="NZ_CP010429.1"/>
</dbReference>
<dbReference type="PANTHER" id="PTHR43424">
    <property type="entry name" value="LOCUS PUTATIVE PROTEIN 1-RELATED"/>
    <property type="match status" value="1"/>
</dbReference>
<feature type="transmembrane region" description="Helical" evidence="5">
    <location>
        <begin position="57"/>
        <end position="79"/>
    </location>
</feature>